<evidence type="ECO:0000256" key="3">
    <source>
        <dbReference type="ARBA" id="ARBA00004922"/>
    </source>
</evidence>
<evidence type="ECO:0000256" key="10">
    <source>
        <dbReference type="ARBA" id="ARBA00023136"/>
    </source>
</evidence>
<evidence type="ECO:0000256" key="1">
    <source>
        <dbReference type="ARBA" id="ARBA00002791"/>
    </source>
</evidence>
<protein>
    <recommendedName>
        <fullName evidence="5 11">Dolichyl-diphosphooligosaccharide--protein glycosyltransferase subunit 1</fullName>
    </recommendedName>
</protein>
<dbReference type="GO" id="GO:0008250">
    <property type="term" value="C:oligosaccharyltransferase complex"/>
    <property type="evidence" value="ECO:0007669"/>
    <property type="project" value="UniProtKB-UniRule"/>
</dbReference>
<accession>A0A815TQ34</accession>
<evidence type="ECO:0000256" key="9">
    <source>
        <dbReference type="ARBA" id="ARBA00022989"/>
    </source>
</evidence>
<dbReference type="GO" id="GO:0018279">
    <property type="term" value="P:protein N-linked glycosylation via asparagine"/>
    <property type="evidence" value="ECO:0007669"/>
    <property type="project" value="TreeGrafter"/>
</dbReference>
<keyword evidence="10" id="KW-0472">Membrane</keyword>
<evidence type="ECO:0000256" key="4">
    <source>
        <dbReference type="ARBA" id="ARBA00008905"/>
    </source>
</evidence>
<dbReference type="InterPro" id="IPR007676">
    <property type="entry name" value="Ribophorin_I"/>
</dbReference>
<dbReference type="EMBL" id="CAJNOG010002459">
    <property type="protein sequence ID" value="CAF1506042.1"/>
    <property type="molecule type" value="Genomic_DNA"/>
</dbReference>
<dbReference type="Pfam" id="PF04597">
    <property type="entry name" value="Ribophorin_I"/>
    <property type="match status" value="1"/>
</dbReference>
<evidence type="ECO:0000256" key="11">
    <source>
        <dbReference type="RuleBase" id="RU361143"/>
    </source>
</evidence>
<comment type="subcellular location">
    <subcellularLocation>
        <location evidence="2 11">Endoplasmic reticulum membrane</location>
        <topology evidence="2 11">Single-pass type I membrane protein</topology>
    </subcellularLocation>
</comment>
<organism evidence="12 13">
    <name type="scientific">Adineta steineri</name>
    <dbReference type="NCBI Taxonomy" id="433720"/>
    <lineage>
        <taxon>Eukaryota</taxon>
        <taxon>Metazoa</taxon>
        <taxon>Spiralia</taxon>
        <taxon>Gnathifera</taxon>
        <taxon>Rotifera</taxon>
        <taxon>Eurotatoria</taxon>
        <taxon>Bdelloidea</taxon>
        <taxon>Adinetida</taxon>
        <taxon>Adinetidae</taxon>
        <taxon>Adineta</taxon>
    </lineage>
</organism>
<dbReference type="PANTHER" id="PTHR21049:SF0">
    <property type="entry name" value="DOLICHYL-DIPHOSPHOOLIGOSACCHARIDE--PROTEIN GLYCOSYLTRANSFERASE SUBUNIT 1"/>
    <property type="match status" value="1"/>
</dbReference>
<evidence type="ECO:0000256" key="6">
    <source>
        <dbReference type="ARBA" id="ARBA00022692"/>
    </source>
</evidence>
<comment type="similarity">
    <text evidence="4 11">Belongs to the OST1 family.</text>
</comment>
<comment type="caution">
    <text evidence="12">The sequence shown here is derived from an EMBL/GenBank/DDBJ whole genome shotgun (WGS) entry which is preliminary data.</text>
</comment>
<comment type="function">
    <text evidence="1 11">Subunit of the oligosaccharyl transferase (OST) complex that catalyzes the initial transfer of a defined glycan (Glc(3)Man(9)GlcNAc(2) in eukaryotes) from the lipid carrier dolichol-pyrophosphate to an asparagine residue within an Asn-X-Ser/Thr consensus motif in nascent polypeptide chains, the first step in protein N-glycosylation. N-glycosylation occurs cotranslationally and the complex associates with the Sec61 complex at the channel-forming translocon complex that mediates protein translocation across the endoplasmic reticulum (ER). All subunits are required for a maximal enzyme activity.</text>
</comment>
<keyword evidence="7" id="KW-0732">Signal</keyword>
<dbReference type="PANTHER" id="PTHR21049">
    <property type="entry name" value="RIBOPHORIN I"/>
    <property type="match status" value="1"/>
</dbReference>
<gene>
    <name evidence="12" type="ORF">JYZ213_LOCUS43762</name>
</gene>
<name>A0A815TQ34_9BILA</name>
<keyword evidence="6" id="KW-0812">Transmembrane</keyword>
<evidence type="ECO:0000313" key="12">
    <source>
        <dbReference type="EMBL" id="CAF1506042.1"/>
    </source>
</evidence>
<dbReference type="Proteomes" id="UP000663845">
    <property type="component" value="Unassembled WGS sequence"/>
</dbReference>
<evidence type="ECO:0000256" key="5">
    <source>
        <dbReference type="ARBA" id="ARBA00017611"/>
    </source>
</evidence>
<reference evidence="12" key="1">
    <citation type="submission" date="2021-02" db="EMBL/GenBank/DDBJ databases">
        <authorList>
            <person name="Nowell W R."/>
        </authorList>
    </citation>
    <scope>NUCLEOTIDE SEQUENCE</scope>
</reference>
<comment type="pathway">
    <text evidence="3 11">Protein modification; protein glycosylation.</text>
</comment>
<proteinExistence type="inferred from homology"/>
<dbReference type="AlphaFoldDB" id="A0A815TQ34"/>
<evidence type="ECO:0000256" key="8">
    <source>
        <dbReference type="ARBA" id="ARBA00022824"/>
    </source>
</evidence>
<sequence>MGQEQEYLVNTKVERTLDLVSHLPKEIISVTFENRGTKSARYYDYCVEPQHVNDVGYVGAIVKGKNSGDQTNLPIKQETTDKTKGTIYRIELPNDLRSSQTITLEIEVVHINALRMLPTEI</sequence>
<dbReference type="UniPathway" id="UPA00378"/>
<evidence type="ECO:0000256" key="2">
    <source>
        <dbReference type="ARBA" id="ARBA00004115"/>
    </source>
</evidence>
<keyword evidence="8 11" id="KW-0256">Endoplasmic reticulum</keyword>
<feature type="non-terminal residue" evidence="12">
    <location>
        <position position="121"/>
    </location>
</feature>
<keyword evidence="9" id="KW-1133">Transmembrane helix</keyword>
<comment type="subunit">
    <text evidence="11">Component of the oligosaccharyltransferase (OST) complex.</text>
</comment>
<evidence type="ECO:0000256" key="7">
    <source>
        <dbReference type="ARBA" id="ARBA00022729"/>
    </source>
</evidence>
<evidence type="ECO:0000313" key="13">
    <source>
        <dbReference type="Proteomes" id="UP000663845"/>
    </source>
</evidence>